<organism evidence="1 2">
    <name type="scientific">Thermosipho melanesiensis</name>
    <dbReference type="NCBI Taxonomy" id="46541"/>
    <lineage>
        <taxon>Bacteria</taxon>
        <taxon>Thermotogati</taxon>
        <taxon>Thermotogota</taxon>
        <taxon>Thermotogae</taxon>
        <taxon>Thermotogales</taxon>
        <taxon>Fervidobacteriaceae</taxon>
        <taxon>Thermosipho</taxon>
    </lineage>
</organism>
<dbReference type="InterPro" id="IPR010064">
    <property type="entry name" value="HK97-gp10_tail"/>
</dbReference>
<dbReference type="Pfam" id="PF04883">
    <property type="entry name" value="HK97-gp10_like"/>
    <property type="match status" value="1"/>
</dbReference>
<proteinExistence type="predicted"/>
<protein>
    <recommendedName>
        <fullName evidence="3">HK97 gp10 family phage protein</fullName>
    </recommendedName>
</protein>
<accession>A0ABM6GFF1</accession>
<sequence>MIEVSVDKKQLTKIKRYMSDDRFKEVLRKVLIAAGLELEDMIVTNIDERTSNTGRLGQSWTVKDISYDKIKVFTNLQYAPFVEYGTRPHRPPYKPILRWVQLKEKSRAKWTYRRAWAIWHSIAKKGTQEKRYLRDAVDKFSLSKWVDELIRTWENV</sequence>
<evidence type="ECO:0008006" key="3">
    <source>
        <dbReference type="Google" id="ProtNLM"/>
    </source>
</evidence>
<gene>
    <name evidence="1" type="ORF">BW47_07710</name>
</gene>
<evidence type="ECO:0000313" key="1">
    <source>
        <dbReference type="EMBL" id="APT74376.1"/>
    </source>
</evidence>
<reference evidence="1 2" key="1">
    <citation type="submission" date="2014-02" db="EMBL/GenBank/DDBJ databases">
        <title>Diversity of Thermotogales isolates from hydrothermal vents.</title>
        <authorList>
            <person name="Haverkamp T.H.A."/>
            <person name="Lossouarn J."/>
            <person name="Geslin C."/>
            <person name="Nesbo C.L."/>
        </authorList>
    </citation>
    <scope>NUCLEOTIDE SEQUENCE [LARGE SCALE GENOMIC DNA]</scope>
    <source>
        <strain evidence="1 2">431</strain>
    </source>
</reference>
<dbReference type="EMBL" id="CP007389">
    <property type="protein sequence ID" value="APT74376.1"/>
    <property type="molecule type" value="Genomic_DNA"/>
</dbReference>
<evidence type="ECO:0000313" key="2">
    <source>
        <dbReference type="Proteomes" id="UP000185490"/>
    </source>
</evidence>
<dbReference type="RefSeq" id="WP_012057660.1">
    <property type="nucleotide sequence ID" value="NZ_CP007389.1"/>
</dbReference>
<dbReference type="Proteomes" id="UP000185490">
    <property type="component" value="Chromosome"/>
</dbReference>
<name>A0ABM6GFF1_9BACT</name>
<keyword evidence="2" id="KW-1185">Reference proteome</keyword>